<dbReference type="Proteomes" id="UP001180842">
    <property type="component" value="Unassembled WGS sequence"/>
</dbReference>
<dbReference type="EMBL" id="JARQAI010000001">
    <property type="protein sequence ID" value="MDT2735557.1"/>
    <property type="molecule type" value="Genomic_DNA"/>
</dbReference>
<organism evidence="1 2">
    <name type="scientific">Enterococcus pseudoavium</name>
    <dbReference type="NCBI Taxonomy" id="44007"/>
    <lineage>
        <taxon>Bacteria</taxon>
        <taxon>Bacillati</taxon>
        <taxon>Bacillota</taxon>
        <taxon>Bacilli</taxon>
        <taxon>Lactobacillales</taxon>
        <taxon>Enterococcaceae</taxon>
        <taxon>Enterococcus</taxon>
    </lineage>
</organism>
<sequence length="141" mass="16600">MLQIKPILKDKEEFPTIETLANYLSSQDLKLYQQFLAEIHERSFKEDWNYYNDGKNWLAKILSKKRNLGWLSIWETGFKLTVYFGERLWAIFSDSELSEELQKYTVEIHQNGKLIAVMLSISDSASLQMGLNLITFKKKVK</sequence>
<dbReference type="Pfam" id="PF12663">
    <property type="entry name" value="DUF3788"/>
    <property type="match status" value="1"/>
</dbReference>
<comment type="caution">
    <text evidence="1">The sequence shown here is derived from an EMBL/GenBank/DDBJ whole genome shotgun (WGS) entry which is preliminary data.</text>
</comment>
<dbReference type="AlphaFoldDB" id="A0AAE4L532"/>
<accession>A0AAE4L532</accession>
<evidence type="ECO:0000313" key="1">
    <source>
        <dbReference type="EMBL" id="MDT2735557.1"/>
    </source>
</evidence>
<dbReference type="InterPro" id="IPR024265">
    <property type="entry name" value="DUF3788"/>
</dbReference>
<name>A0AAE4L532_9ENTE</name>
<evidence type="ECO:0000313" key="2">
    <source>
        <dbReference type="Proteomes" id="UP001180842"/>
    </source>
</evidence>
<gene>
    <name evidence="1" type="ORF">P7H00_00230</name>
</gene>
<dbReference type="RefSeq" id="WP_311796281.1">
    <property type="nucleotide sequence ID" value="NZ_JARQAI010000001.1"/>
</dbReference>
<protein>
    <submittedName>
        <fullName evidence="1">DUF3788 family protein</fullName>
    </submittedName>
</protein>
<reference evidence="1" key="1">
    <citation type="submission" date="2023-03" db="EMBL/GenBank/DDBJ databases">
        <authorList>
            <person name="Shen W."/>
            <person name="Cai J."/>
        </authorList>
    </citation>
    <scope>NUCLEOTIDE SEQUENCE</scope>
    <source>
        <strain evidence="1">P69-2</strain>
    </source>
</reference>
<proteinExistence type="predicted"/>